<dbReference type="EMBL" id="BAAANF010000023">
    <property type="protein sequence ID" value="GAA1713267.1"/>
    <property type="molecule type" value="Genomic_DNA"/>
</dbReference>
<dbReference type="RefSeq" id="WP_344162542.1">
    <property type="nucleotide sequence ID" value="NZ_BAAANF010000023.1"/>
</dbReference>
<dbReference type="InterPro" id="IPR003439">
    <property type="entry name" value="ABC_transporter-like_ATP-bd"/>
</dbReference>
<feature type="domain" description="ABC transporter" evidence="7">
    <location>
        <begin position="24"/>
        <end position="260"/>
    </location>
</feature>
<keyword evidence="6" id="KW-0046">Antibiotic resistance</keyword>
<organism evidence="8 9">
    <name type="scientific">Kribbella yunnanensis</name>
    <dbReference type="NCBI Taxonomy" id="190194"/>
    <lineage>
        <taxon>Bacteria</taxon>
        <taxon>Bacillati</taxon>
        <taxon>Actinomycetota</taxon>
        <taxon>Actinomycetes</taxon>
        <taxon>Propionibacteriales</taxon>
        <taxon>Kribbellaceae</taxon>
        <taxon>Kribbella</taxon>
    </lineage>
</organism>
<dbReference type="GO" id="GO:0005524">
    <property type="term" value="F:ATP binding"/>
    <property type="evidence" value="ECO:0007669"/>
    <property type="project" value="UniProtKB-KW"/>
</dbReference>
<name>A0ABN2IWL1_9ACTN</name>
<dbReference type="PROSITE" id="PS50893">
    <property type="entry name" value="ABC_TRANSPORTER_2"/>
    <property type="match status" value="1"/>
</dbReference>
<sequence length="333" mass="36011">MTLAISERAPQDVLTPAASVTTAIATVGLVREFTRKKKAPVRALRGLDLSVLEGEVHGLLGPNGAGKTTLVKILSTVLLPTQGQAMICGRDVVQHSREVRRLIGVVLGGERGLYSRLTARENLEFWGAAQKVPRAVLRDRVGQLLHRLGLESKADARVETFSRGMKQRLHLARGLIGDARVLFLDEPTMGMDPVAAHEFRTLIGELRSEQRTILLATHDMAEAEALCDRVSFVRDGAIVATRSPSAVAELVSAVRGIEFDDPNMAAIAELSALPGVRSATVTGDSVRVLVNSNQGLTRVLHFAADRGITSLHTLRPSLEDVYFQLIGDRGLEV</sequence>
<comment type="subcellular location">
    <subcellularLocation>
        <location evidence="1">Cell membrane</location>
        <topology evidence="1">Peripheral membrane protein</topology>
    </subcellularLocation>
</comment>
<evidence type="ECO:0000313" key="8">
    <source>
        <dbReference type="EMBL" id="GAA1713267.1"/>
    </source>
</evidence>
<comment type="similarity">
    <text evidence="2">Belongs to the ABC transporter superfamily.</text>
</comment>
<dbReference type="PANTHER" id="PTHR42711:SF5">
    <property type="entry name" value="ABC TRANSPORTER ATP-BINDING PROTEIN NATA"/>
    <property type="match status" value="1"/>
</dbReference>
<evidence type="ECO:0000259" key="7">
    <source>
        <dbReference type="PROSITE" id="PS50893"/>
    </source>
</evidence>
<dbReference type="InterPro" id="IPR027417">
    <property type="entry name" value="P-loop_NTPase"/>
</dbReference>
<dbReference type="InterPro" id="IPR003593">
    <property type="entry name" value="AAA+_ATPase"/>
</dbReference>
<gene>
    <name evidence="8" type="ORF">GCM10009745_71920</name>
</gene>
<evidence type="ECO:0000313" key="9">
    <source>
        <dbReference type="Proteomes" id="UP001500280"/>
    </source>
</evidence>
<dbReference type="Pfam" id="PF00005">
    <property type="entry name" value="ABC_tran"/>
    <property type="match status" value="1"/>
</dbReference>
<proteinExistence type="inferred from homology"/>
<evidence type="ECO:0000256" key="2">
    <source>
        <dbReference type="ARBA" id="ARBA00005417"/>
    </source>
</evidence>
<evidence type="ECO:0000256" key="1">
    <source>
        <dbReference type="ARBA" id="ARBA00004202"/>
    </source>
</evidence>
<evidence type="ECO:0000256" key="4">
    <source>
        <dbReference type="ARBA" id="ARBA00022741"/>
    </source>
</evidence>
<dbReference type="InterPro" id="IPR050763">
    <property type="entry name" value="ABC_transporter_ATP-binding"/>
</dbReference>
<reference evidence="8 9" key="1">
    <citation type="journal article" date="2019" name="Int. J. Syst. Evol. Microbiol.">
        <title>The Global Catalogue of Microorganisms (GCM) 10K type strain sequencing project: providing services to taxonomists for standard genome sequencing and annotation.</title>
        <authorList>
            <consortium name="The Broad Institute Genomics Platform"/>
            <consortium name="The Broad Institute Genome Sequencing Center for Infectious Disease"/>
            <person name="Wu L."/>
            <person name="Ma J."/>
        </authorList>
    </citation>
    <scope>NUCLEOTIDE SEQUENCE [LARGE SCALE GENOMIC DNA]</scope>
    <source>
        <strain evidence="8 9">JCM 14307</strain>
    </source>
</reference>
<evidence type="ECO:0000256" key="5">
    <source>
        <dbReference type="ARBA" id="ARBA00022840"/>
    </source>
</evidence>
<comment type="caution">
    <text evidence="8">The sequence shown here is derived from an EMBL/GenBank/DDBJ whole genome shotgun (WGS) entry which is preliminary data.</text>
</comment>
<accession>A0ABN2IWL1</accession>
<keyword evidence="3" id="KW-0813">Transport</keyword>
<keyword evidence="9" id="KW-1185">Reference proteome</keyword>
<dbReference type="PANTHER" id="PTHR42711">
    <property type="entry name" value="ABC TRANSPORTER ATP-BINDING PROTEIN"/>
    <property type="match status" value="1"/>
</dbReference>
<evidence type="ECO:0000256" key="6">
    <source>
        <dbReference type="ARBA" id="ARBA00023251"/>
    </source>
</evidence>
<dbReference type="Gene3D" id="3.40.50.300">
    <property type="entry name" value="P-loop containing nucleotide triphosphate hydrolases"/>
    <property type="match status" value="1"/>
</dbReference>
<protein>
    <submittedName>
        <fullName evidence="8">Daunorubicin resistance protein DrrA family ABC transporter ATP-binding protein</fullName>
    </submittedName>
</protein>
<dbReference type="Proteomes" id="UP001500280">
    <property type="component" value="Unassembled WGS sequence"/>
</dbReference>
<keyword evidence="4" id="KW-0547">Nucleotide-binding</keyword>
<keyword evidence="5 8" id="KW-0067">ATP-binding</keyword>
<dbReference type="SMART" id="SM00382">
    <property type="entry name" value="AAA"/>
    <property type="match status" value="1"/>
</dbReference>
<evidence type="ECO:0000256" key="3">
    <source>
        <dbReference type="ARBA" id="ARBA00022448"/>
    </source>
</evidence>
<dbReference type="SUPFAM" id="SSF52540">
    <property type="entry name" value="P-loop containing nucleoside triphosphate hydrolases"/>
    <property type="match status" value="1"/>
</dbReference>